<dbReference type="PROSITE" id="PS50294">
    <property type="entry name" value="WD_REPEATS_REGION"/>
    <property type="match status" value="3"/>
</dbReference>
<keyword evidence="1" id="KW-0853">WD repeat</keyword>
<dbReference type="InterPro" id="IPR015943">
    <property type="entry name" value="WD40/YVTN_repeat-like_dom_sf"/>
</dbReference>
<dbReference type="Proteomes" id="UP000078387">
    <property type="component" value="Unassembled WGS sequence"/>
</dbReference>
<dbReference type="InterPro" id="IPR001680">
    <property type="entry name" value="WD40_rpt"/>
</dbReference>
<dbReference type="VEuPathDB" id="AmoebaDB:EHI5A_185470"/>
<dbReference type="GO" id="GO:0097361">
    <property type="term" value="C:cytosolic [4Fe-4S] assembly targeting complex"/>
    <property type="evidence" value="ECO:0007669"/>
    <property type="project" value="TreeGrafter"/>
</dbReference>
<feature type="repeat" description="WD" evidence="1">
    <location>
        <begin position="51"/>
        <end position="91"/>
    </location>
</feature>
<dbReference type="VEuPathDB" id="AmoebaDB:EHI7A_142020"/>
<accession>A0A175JDV2</accession>
<feature type="repeat" description="WD" evidence="1">
    <location>
        <begin position="272"/>
        <end position="306"/>
    </location>
</feature>
<feature type="repeat" description="WD" evidence="1">
    <location>
        <begin position="92"/>
        <end position="124"/>
    </location>
</feature>
<organism evidence="2 3">
    <name type="scientific">Entamoeba histolytica</name>
    <dbReference type="NCBI Taxonomy" id="5759"/>
    <lineage>
        <taxon>Eukaryota</taxon>
        <taxon>Amoebozoa</taxon>
        <taxon>Evosea</taxon>
        <taxon>Archamoebae</taxon>
        <taxon>Mastigamoebida</taxon>
        <taxon>Entamoebidae</taxon>
        <taxon>Entamoeba</taxon>
    </lineage>
</organism>
<dbReference type="eggNOG" id="KOG0645">
    <property type="taxonomic scope" value="Eukaryota"/>
</dbReference>
<comment type="caution">
    <text evidence="2">The sequence shown here is derived from an EMBL/GenBank/DDBJ whole genome shotgun (WGS) entry which is preliminary data.</text>
</comment>
<evidence type="ECO:0000256" key="1">
    <source>
        <dbReference type="PROSITE-ProRule" id="PRU00221"/>
    </source>
</evidence>
<gene>
    <name evidence="2" type="ORF">CL6EHI_044480</name>
</gene>
<dbReference type="VEuPathDB" id="AmoebaDB:EHI8A_159170"/>
<dbReference type="VEuPathDB" id="AmoebaDB:EHI_044480"/>
<dbReference type="VEuPathDB" id="AmoebaDB:KM1_231150"/>
<feature type="repeat" description="WD" evidence="1">
    <location>
        <begin position="137"/>
        <end position="169"/>
    </location>
</feature>
<dbReference type="PANTHER" id="PTHR19920:SF0">
    <property type="entry name" value="CYTOSOLIC IRON-SULFUR PROTEIN ASSEMBLY PROTEIN CIAO1-RELATED"/>
    <property type="match status" value="1"/>
</dbReference>
<dbReference type="InterPro" id="IPR036322">
    <property type="entry name" value="WD40_repeat_dom_sf"/>
</dbReference>
<dbReference type="SUPFAM" id="SSF50978">
    <property type="entry name" value="WD40 repeat-like"/>
    <property type="match status" value="1"/>
</dbReference>
<proteinExistence type="predicted"/>
<evidence type="ECO:0000313" key="2">
    <source>
        <dbReference type="EMBL" id="GAT91745.1"/>
    </source>
</evidence>
<dbReference type="EMBL" id="BDEQ01000001">
    <property type="protein sequence ID" value="GAT91745.1"/>
    <property type="molecule type" value="Genomic_DNA"/>
</dbReference>
<dbReference type="CDD" id="cd00200">
    <property type="entry name" value="WD40"/>
    <property type="match status" value="1"/>
</dbReference>
<dbReference type="AlphaFoldDB" id="A0A175JDV2"/>
<dbReference type="PANTHER" id="PTHR19920">
    <property type="entry name" value="WD40 PROTEIN CIAO1"/>
    <property type="match status" value="1"/>
</dbReference>
<dbReference type="Gene3D" id="2.130.10.10">
    <property type="entry name" value="YVTN repeat-like/Quinoprotein amine dehydrogenase"/>
    <property type="match status" value="1"/>
</dbReference>
<evidence type="ECO:0000313" key="3">
    <source>
        <dbReference type="Proteomes" id="UP000078387"/>
    </source>
</evidence>
<dbReference type="GO" id="GO:0016226">
    <property type="term" value="P:iron-sulfur cluster assembly"/>
    <property type="evidence" value="ECO:0007669"/>
    <property type="project" value="TreeGrafter"/>
</dbReference>
<dbReference type="SMART" id="SM00320">
    <property type="entry name" value="WD40"/>
    <property type="match status" value="7"/>
</dbReference>
<protein>
    <submittedName>
        <fullName evidence="2">WD domain containing protein</fullName>
    </submittedName>
</protein>
<reference evidence="2 3" key="1">
    <citation type="submission" date="2016-05" db="EMBL/GenBank/DDBJ databases">
        <title>First whole genome sequencing of Entamoeba histolytica HM1:IMSS-clone-6.</title>
        <authorList>
            <person name="Mukherjee Avik.K."/>
            <person name="Izumyama S."/>
            <person name="Nakada-Tsukui K."/>
            <person name="Nozaki T."/>
        </authorList>
    </citation>
    <scope>NUCLEOTIDE SEQUENCE [LARGE SCALE GENOMIC DNA]</scope>
    <source>
        <strain evidence="2 3">HM1:IMSS clone 6</strain>
    </source>
</reference>
<name>A0A175JDV2_ENTHI</name>
<sequence>MQLVDSFEEENRIWSVDYSPKTNLIYTSSITPYVHIYSLESLKLVPLKPLLTPHNRTIRRVKCSKNGLLACCSFDSTVSLWELNENTIIGTLEGHESEVKCVDWSFGSNMVATCSRDKSVWLWKSYSGIDYECCSVLTGHSGDVKTVLFHPSGTILFSGSFDGTIKVWKGEEETEWSELQTIQAYGKTVWDLKITKEGKFIVAGCANGVIILYEFKDNLLVELDTINNEKYRDIYSIDINDNNVLVGSGDNAIRLFKINTIKKKLELIEEKQDAHTNDVNCVKWINKTLSISVGDDNMLKIWKIVN</sequence>
<dbReference type="PROSITE" id="PS50082">
    <property type="entry name" value="WD_REPEATS_2"/>
    <property type="match status" value="4"/>
</dbReference>
<dbReference type="Pfam" id="PF00400">
    <property type="entry name" value="WD40"/>
    <property type="match status" value="5"/>
</dbReference>